<name>A0ABS2DWI5_9BURK</name>
<comment type="caution">
    <text evidence="1">The sequence shown here is derived from an EMBL/GenBank/DDBJ whole genome shotgun (WGS) entry which is preliminary data.</text>
</comment>
<reference evidence="1 2" key="1">
    <citation type="journal article" date="2021" name="Sci. Rep.">
        <title>The distribution of antibiotic resistance genes in chicken gut microbiota commensals.</title>
        <authorList>
            <person name="Juricova H."/>
            <person name="Matiasovicova J."/>
            <person name="Kubasova T."/>
            <person name="Cejkova D."/>
            <person name="Rychlik I."/>
        </authorList>
    </citation>
    <scope>NUCLEOTIDE SEQUENCE [LARGE SCALE GENOMIC DNA]</scope>
    <source>
        <strain evidence="1 2">An829</strain>
    </source>
</reference>
<dbReference type="Proteomes" id="UP000715095">
    <property type="component" value="Unassembled WGS sequence"/>
</dbReference>
<evidence type="ECO:0000313" key="1">
    <source>
        <dbReference type="EMBL" id="MBM6705098.1"/>
    </source>
</evidence>
<organism evidence="1 2">
    <name type="scientific">Sutterella massiliensis</name>
    <dbReference type="NCBI Taxonomy" id="1816689"/>
    <lineage>
        <taxon>Bacteria</taxon>
        <taxon>Pseudomonadati</taxon>
        <taxon>Pseudomonadota</taxon>
        <taxon>Betaproteobacteria</taxon>
        <taxon>Burkholderiales</taxon>
        <taxon>Sutterellaceae</taxon>
        <taxon>Sutterella</taxon>
    </lineage>
</organism>
<proteinExistence type="predicted"/>
<gene>
    <name evidence="1" type="ORF">H6A60_11540</name>
</gene>
<dbReference type="RefSeq" id="WP_205104769.1">
    <property type="nucleotide sequence ID" value="NZ_JACJJC010000109.1"/>
</dbReference>
<protein>
    <submittedName>
        <fullName evidence="1">Uncharacterized protein</fullName>
    </submittedName>
</protein>
<dbReference type="EMBL" id="JACJJC010000109">
    <property type="protein sequence ID" value="MBM6705098.1"/>
    <property type="molecule type" value="Genomic_DNA"/>
</dbReference>
<keyword evidence="2" id="KW-1185">Reference proteome</keyword>
<evidence type="ECO:0000313" key="2">
    <source>
        <dbReference type="Proteomes" id="UP000715095"/>
    </source>
</evidence>
<accession>A0ABS2DWI5</accession>
<sequence>MTTTNKRIEPAFSQTSYDRALSVVEKTQIVQAKRNSDLSLDDLTLVEKFLEDHSGWVNKHIKKTQAHTAGINFRHLSPKEQL</sequence>